<keyword evidence="4" id="KW-0055">Arginine biosynthesis</keyword>
<dbReference type="EMBL" id="VOPY01000001">
    <property type="protein sequence ID" value="TXC74119.1"/>
    <property type="molecule type" value="Genomic_DNA"/>
</dbReference>
<dbReference type="GO" id="GO:0006526">
    <property type="term" value="P:L-arginine biosynthetic process"/>
    <property type="evidence" value="ECO:0007669"/>
    <property type="project" value="UniProtKB-UniRule"/>
</dbReference>
<dbReference type="InterPro" id="IPR015422">
    <property type="entry name" value="PyrdxlP-dep_Trfase_small"/>
</dbReference>
<dbReference type="NCBIfam" id="NF002325">
    <property type="entry name" value="PRK01278.1"/>
    <property type="match status" value="1"/>
</dbReference>
<dbReference type="PIRSF" id="PIRSF000521">
    <property type="entry name" value="Transaminase_4ab_Lys_Orn"/>
    <property type="match status" value="1"/>
</dbReference>
<comment type="subcellular location">
    <subcellularLocation>
        <location evidence="4">Cytoplasm</location>
    </subcellularLocation>
</comment>
<dbReference type="PANTHER" id="PTHR11986">
    <property type="entry name" value="AMINOTRANSFERASE CLASS III"/>
    <property type="match status" value="1"/>
</dbReference>
<dbReference type="GO" id="GO:0003992">
    <property type="term" value="F:N2-acetyl-L-ornithine:2-oxoglutarate 5-aminotransferase activity"/>
    <property type="evidence" value="ECO:0007669"/>
    <property type="project" value="UniProtKB-UniRule"/>
</dbReference>
<comment type="caution">
    <text evidence="5">The sequence shown here is derived from an EMBL/GenBank/DDBJ whole genome shotgun (WGS) entry which is preliminary data.</text>
</comment>
<comment type="catalytic activity">
    <reaction evidence="4">
        <text>N(2)-acetyl-L-ornithine + 2-oxoglutarate = N-acetyl-L-glutamate 5-semialdehyde + L-glutamate</text>
        <dbReference type="Rhea" id="RHEA:18049"/>
        <dbReference type="ChEBI" id="CHEBI:16810"/>
        <dbReference type="ChEBI" id="CHEBI:29123"/>
        <dbReference type="ChEBI" id="CHEBI:29985"/>
        <dbReference type="ChEBI" id="CHEBI:57805"/>
        <dbReference type="EC" id="2.6.1.11"/>
    </reaction>
</comment>
<protein>
    <recommendedName>
        <fullName evidence="4">Acetylornithine aminotransferase</fullName>
        <shortName evidence="4">ACOAT</shortName>
        <ecNumber evidence="4">2.6.1.11</ecNumber>
    </recommendedName>
</protein>
<dbReference type="InterPro" id="IPR015424">
    <property type="entry name" value="PyrdxlP-dep_Trfase"/>
</dbReference>
<dbReference type="FunFam" id="3.40.640.10:FF:000004">
    <property type="entry name" value="Acetylornithine aminotransferase"/>
    <property type="match status" value="1"/>
</dbReference>
<dbReference type="GO" id="GO:0042802">
    <property type="term" value="F:identical protein binding"/>
    <property type="evidence" value="ECO:0007669"/>
    <property type="project" value="TreeGrafter"/>
</dbReference>
<dbReference type="Gene3D" id="3.90.1150.10">
    <property type="entry name" value="Aspartate Aminotransferase, domain 1"/>
    <property type="match status" value="1"/>
</dbReference>
<comment type="cofactor">
    <cofactor evidence="4">
        <name>pyridoxal 5'-phosphate</name>
        <dbReference type="ChEBI" id="CHEBI:597326"/>
    </cofactor>
    <text evidence="4">Binds 1 pyridoxal phosphate per subunit.</text>
</comment>
<keyword evidence="6" id="KW-1185">Reference proteome</keyword>
<keyword evidence="3 4" id="KW-0663">Pyridoxal phosphate</keyword>
<comment type="similarity">
    <text evidence="4">Belongs to the class-III pyridoxal-phosphate-dependent aminotransferase family. ArgD subfamily.</text>
</comment>
<reference evidence="5 6" key="1">
    <citation type="submission" date="2019-08" db="EMBL/GenBank/DDBJ databases">
        <title>Sphingorhabdus soil sp. nov., isolated from arctic soil.</title>
        <authorList>
            <person name="Liu Y."/>
        </authorList>
    </citation>
    <scope>NUCLEOTIDE SEQUENCE [LARGE SCALE GENOMIC DNA]</scope>
    <source>
        <strain evidence="5 6">D-2Q-5-6</strain>
    </source>
</reference>
<sequence>MSITPLMPVYPRCDFRPVKGEGAYLIGEDGSRALDFASGIAVNILGHGHPHLTRAIQQQAATLMHVSNMYGSPQGEALAQRLVDASFADTVFFTNSGAEAVECAIKTARRYHYVNGNPERTNIITFNNAFHGRTLGTISATNQEKMRDGFEPLLPGFAYAPFDDLEAARALVDEHTAGFLVEPIQGEGGIRPASQKFLAGLRAICDEHGLLLVLDEVQCGVARTGALYAHEHYGVTPDIVASAKGIGGGFPLGACLATEEAAKGMVFGTHGSTYGGNPLAMAAGSAVLDVILEDGFMDQVAATGERLRGALEQLIPNHDDLFDHVRGKGLMLGLKMKVESRPFVAHLRDNHGLLTVAAGDNVVRILPPLNIEQHHIDECIEKLSAGARDYEYEGKPMVKAPVAK</sequence>
<dbReference type="RefSeq" id="WP_147121956.1">
    <property type="nucleotide sequence ID" value="NZ_VOPY01000001.1"/>
</dbReference>
<dbReference type="InterPro" id="IPR050103">
    <property type="entry name" value="Class-III_PLP-dep_AT"/>
</dbReference>
<evidence type="ECO:0000256" key="1">
    <source>
        <dbReference type="ARBA" id="ARBA00022576"/>
    </source>
</evidence>
<keyword evidence="2 4" id="KW-0808">Transferase</keyword>
<feature type="modified residue" description="N6-(pyridoxal phosphate)lysine" evidence="4">
    <location>
        <position position="244"/>
    </location>
</feature>
<evidence type="ECO:0000313" key="6">
    <source>
        <dbReference type="Proteomes" id="UP000321129"/>
    </source>
</evidence>
<comment type="pathway">
    <text evidence="4">Amino-acid biosynthesis; L-arginine biosynthesis; N(2)-acetyl-L-ornithine from L-glutamate: step 4/4.</text>
</comment>
<keyword evidence="4" id="KW-0963">Cytoplasm</keyword>
<dbReference type="NCBIfam" id="TIGR00707">
    <property type="entry name" value="argD"/>
    <property type="match status" value="1"/>
</dbReference>
<feature type="binding site" evidence="4">
    <location>
        <position position="272"/>
    </location>
    <ligand>
        <name>N(2)-acetyl-L-ornithine</name>
        <dbReference type="ChEBI" id="CHEBI:57805"/>
    </ligand>
</feature>
<dbReference type="InterPro" id="IPR015421">
    <property type="entry name" value="PyrdxlP-dep_Trfase_major"/>
</dbReference>
<keyword evidence="4" id="KW-0028">Amino-acid biosynthesis</keyword>
<proteinExistence type="inferred from homology"/>
<organism evidence="5 6">
    <name type="scientific">Flavisphingopyxis soli</name>
    <dbReference type="NCBI Taxonomy" id="2601267"/>
    <lineage>
        <taxon>Bacteria</taxon>
        <taxon>Pseudomonadati</taxon>
        <taxon>Pseudomonadota</taxon>
        <taxon>Alphaproteobacteria</taxon>
        <taxon>Sphingomonadales</taxon>
        <taxon>Sphingopyxidaceae</taxon>
        <taxon>Flavisphingopyxis</taxon>
    </lineage>
</organism>
<dbReference type="SUPFAM" id="SSF53383">
    <property type="entry name" value="PLP-dependent transferases"/>
    <property type="match status" value="1"/>
</dbReference>
<dbReference type="AlphaFoldDB" id="A0A5C6UMG3"/>
<evidence type="ECO:0000313" key="5">
    <source>
        <dbReference type="EMBL" id="TXC74119.1"/>
    </source>
</evidence>
<gene>
    <name evidence="4" type="primary">argD</name>
    <name evidence="5" type="ORF">FSZ31_05230</name>
</gene>
<evidence type="ECO:0000256" key="3">
    <source>
        <dbReference type="ARBA" id="ARBA00022898"/>
    </source>
</evidence>
<dbReference type="InterPro" id="IPR005814">
    <property type="entry name" value="Aminotrans_3"/>
</dbReference>
<name>A0A5C6UMG3_9SPHN</name>
<keyword evidence="1 4" id="KW-0032">Aminotransferase</keyword>
<dbReference type="UniPathway" id="UPA00068">
    <property type="reaction ID" value="UER00109"/>
</dbReference>
<dbReference type="GO" id="GO:0030170">
    <property type="term" value="F:pyridoxal phosphate binding"/>
    <property type="evidence" value="ECO:0007669"/>
    <property type="project" value="InterPro"/>
</dbReference>
<dbReference type="InterPro" id="IPR004636">
    <property type="entry name" value="AcOrn/SuccOrn_fam"/>
</dbReference>
<dbReference type="HAMAP" id="MF_01107">
    <property type="entry name" value="ArgD_aminotrans_3"/>
    <property type="match status" value="1"/>
</dbReference>
<accession>A0A5C6UMG3</accession>
<dbReference type="EC" id="2.6.1.11" evidence="4"/>
<feature type="binding site" evidence="4">
    <location>
        <position position="130"/>
    </location>
    <ligand>
        <name>pyridoxal 5'-phosphate</name>
        <dbReference type="ChEBI" id="CHEBI:597326"/>
    </ligand>
</feature>
<dbReference type="PANTHER" id="PTHR11986:SF113">
    <property type="entry name" value="SUCCINYLORNITHINE TRANSAMINASE"/>
    <property type="match status" value="1"/>
</dbReference>
<dbReference type="PROSITE" id="PS00600">
    <property type="entry name" value="AA_TRANSFER_CLASS_3"/>
    <property type="match status" value="1"/>
</dbReference>
<feature type="binding site" evidence="4">
    <location>
        <position position="273"/>
    </location>
    <ligand>
        <name>pyridoxal 5'-phosphate</name>
        <dbReference type="ChEBI" id="CHEBI:597326"/>
    </ligand>
</feature>
<feature type="binding site" evidence="4">
    <location>
        <begin position="97"/>
        <end position="98"/>
    </location>
    <ligand>
        <name>pyridoxal 5'-phosphate</name>
        <dbReference type="ChEBI" id="CHEBI:597326"/>
    </ligand>
</feature>
<feature type="binding site" evidence="4">
    <location>
        <position position="133"/>
    </location>
    <ligand>
        <name>N(2)-acetyl-L-ornithine</name>
        <dbReference type="ChEBI" id="CHEBI:57805"/>
    </ligand>
</feature>
<dbReference type="Gene3D" id="3.40.640.10">
    <property type="entry name" value="Type I PLP-dependent aspartate aminotransferase-like (Major domain)"/>
    <property type="match status" value="1"/>
</dbReference>
<comment type="miscellaneous">
    <text evidence="4">May also have succinyldiaminopimelate aminotransferase activity, thus carrying out the corresponding step in lysine biosynthesis.</text>
</comment>
<dbReference type="Proteomes" id="UP000321129">
    <property type="component" value="Unassembled WGS sequence"/>
</dbReference>
<dbReference type="OrthoDB" id="9801834at2"/>
<comment type="subunit">
    <text evidence="4">Homodimer.</text>
</comment>
<dbReference type="InterPro" id="IPR049704">
    <property type="entry name" value="Aminotrans_3_PPA_site"/>
</dbReference>
<dbReference type="Pfam" id="PF00202">
    <property type="entry name" value="Aminotran_3"/>
    <property type="match status" value="1"/>
</dbReference>
<dbReference type="GO" id="GO:0005737">
    <property type="term" value="C:cytoplasm"/>
    <property type="evidence" value="ECO:0007669"/>
    <property type="project" value="UniProtKB-SubCell"/>
</dbReference>
<evidence type="ECO:0000256" key="2">
    <source>
        <dbReference type="ARBA" id="ARBA00022679"/>
    </source>
</evidence>
<feature type="binding site" evidence="4">
    <location>
        <begin position="215"/>
        <end position="218"/>
    </location>
    <ligand>
        <name>pyridoxal 5'-phosphate</name>
        <dbReference type="ChEBI" id="CHEBI:597326"/>
    </ligand>
</feature>
<dbReference type="CDD" id="cd00610">
    <property type="entry name" value="OAT_like"/>
    <property type="match status" value="1"/>
</dbReference>
<evidence type="ECO:0000256" key="4">
    <source>
        <dbReference type="HAMAP-Rule" id="MF_01107"/>
    </source>
</evidence>